<accession>A0A5C6ECC1</accession>
<dbReference type="InterPro" id="IPR008928">
    <property type="entry name" value="6-hairpin_glycosidase_sf"/>
</dbReference>
<dbReference type="EC" id="3.2.1.179" evidence="3"/>
<dbReference type="AlphaFoldDB" id="A0A5C6ECC1"/>
<comment type="similarity">
    <text evidence="2">Belongs to the glycosyl hydrolase 88 family.</text>
</comment>
<dbReference type="Proteomes" id="UP000318288">
    <property type="component" value="Unassembled WGS sequence"/>
</dbReference>
<sequence length="485" mass="54361">MFWRFSCPIGGIAGECSQASPKKFSARNTLHIDQELAPQDLLPAIQRFWALSAKKISSLNQDYDATLGSPVFTVKGRYTTRGWTEWTQGFQFGSEILQFDASGDESFLEMGKKHTVEKMAAHVTHFGVHDHGFNNVSTYGNLLRLMNEGRITEDPWERNFYEMALKASGVVQARRWTNLPGGGYIYTFNGPHSLFADTIRSLRSLAVAHQLGHSMMTESDVEISLLDRLIQHAKTTAEYAVYYGDGRDAYDLWGRTAHESIFNVNDGKYRCPNSQQGFSPFTTWTRGLAWVMVGAAEQLEFLSIVDEAELVPHGGRLAVEGCLLKMAKASCDFYIENSAADGIPYWDTGAPNLHRLGSNYLDRPADPLNDWEPVDSSAAAIGAQGLIRLGRYLQDSDAADSKRYTQAGLTVLRTLLDEPYLSTNEDHQGLALHSIYHRPNDWDHIPSGQRIPSGESSMWGDYHAREVVLLVDRLANDQPYLKFYI</sequence>
<evidence type="ECO:0000313" key="3">
    <source>
        <dbReference type="EMBL" id="TWU44809.1"/>
    </source>
</evidence>
<name>A0A5C6ECC1_9BACT</name>
<keyword evidence="1 3" id="KW-0378">Hydrolase</keyword>
<dbReference type="InterPro" id="IPR012341">
    <property type="entry name" value="6hp_glycosidase-like_sf"/>
</dbReference>
<proteinExistence type="inferred from homology"/>
<dbReference type="SUPFAM" id="SSF48208">
    <property type="entry name" value="Six-hairpin glycosidases"/>
    <property type="match status" value="1"/>
</dbReference>
<dbReference type="InterPro" id="IPR052369">
    <property type="entry name" value="UG_Glycosaminoglycan_Hydrolase"/>
</dbReference>
<organism evidence="3 4">
    <name type="scientific">Rubripirellula tenax</name>
    <dbReference type="NCBI Taxonomy" id="2528015"/>
    <lineage>
        <taxon>Bacteria</taxon>
        <taxon>Pseudomonadati</taxon>
        <taxon>Planctomycetota</taxon>
        <taxon>Planctomycetia</taxon>
        <taxon>Pirellulales</taxon>
        <taxon>Pirellulaceae</taxon>
        <taxon>Rubripirellula</taxon>
    </lineage>
</organism>
<dbReference type="PANTHER" id="PTHR36845">
    <property type="entry name" value="HYDROLASE, PUTATIVE (AFU_ORTHOLOGUE AFUA_7G05090)-RELATED"/>
    <property type="match status" value="1"/>
</dbReference>
<evidence type="ECO:0000256" key="2">
    <source>
        <dbReference type="ARBA" id="ARBA00038358"/>
    </source>
</evidence>
<dbReference type="GO" id="GO:0000272">
    <property type="term" value="P:polysaccharide catabolic process"/>
    <property type="evidence" value="ECO:0007669"/>
    <property type="project" value="TreeGrafter"/>
</dbReference>
<gene>
    <name evidence="3" type="primary">ugl_2</name>
    <name evidence="3" type="ORF">Poly51_58750</name>
</gene>
<dbReference type="Gene3D" id="1.50.10.10">
    <property type="match status" value="1"/>
</dbReference>
<protein>
    <submittedName>
        <fullName evidence="3">Unsaturated glucuronyl hydrolase</fullName>
        <ecNumber evidence="3">3.2.1.179</ecNumber>
    </submittedName>
</protein>
<evidence type="ECO:0000313" key="4">
    <source>
        <dbReference type="Proteomes" id="UP000318288"/>
    </source>
</evidence>
<dbReference type="PANTHER" id="PTHR36845:SF1">
    <property type="entry name" value="HYDROLASE, PUTATIVE (AFU_ORTHOLOGUE AFUA_7G05090)-RELATED"/>
    <property type="match status" value="1"/>
</dbReference>
<dbReference type="GO" id="GO:0052757">
    <property type="term" value="F:chondroitin hydrolase activity"/>
    <property type="evidence" value="ECO:0007669"/>
    <property type="project" value="TreeGrafter"/>
</dbReference>
<keyword evidence="3" id="KW-0326">Glycosidase</keyword>
<comment type="caution">
    <text evidence="3">The sequence shown here is derived from an EMBL/GenBank/DDBJ whole genome shotgun (WGS) entry which is preliminary data.</text>
</comment>
<keyword evidence="4" id="KW-1185">Reference proteome</keyword>
<evidence type="ECO:0000256" key="1">
    <source>
        <dbReference type="ARBA" id="ARBA00022801"/>
    </source>
</evidence>
<dbReference type="EMBL" id="SJPW01000009">
    <property type="protein sequence ID" value="TWU44809.1"/>
    <property type="molecule type" value="Genomic_DNA"/>
</dbReference>
<reference evidence="3 4" key="1">
    <citation type="submission" date="2019-02" db="EMBL/GenBank/DDBJ databases">
        <title>Deep-cultivation of Planctomycetes and their phenomic and genomic characterization uncovers novel biology.</title>
        <authorList>
            <person name="Wiegand S."/>
            <person name="Jogler M."/>
            <person name="Boedeker C."/>
            <person name="Pinto D."/>
            <person name="Vollmers J."/>
            <person name="Rivas-Marin E."/>
            <person name="Kohn T."/>
            <person name="Peeters S.H."/>
            <person name="Heuer A."/>
            <person name="Rast P."/>
            <person name="Oberbeckmann S."/>
            <person name="Bunk B."/>
            <person name="Jeske O."/>
            <person name="Meyerdierks A."/>
            <person name="Storesund J.E."/>
            <person name="Kallscheuer N."/>
            <person name="Luecker S."/>
            <person name="Lage O.M."/>
            <person name="Pohl T."/>
            <person name="Merkel B.J."/>
            <person name="Hornburger P."/>
            <person name="Mueller R.-W."/>
            <person name="Bruemmer F."/>
            <person name="Labrenz M."/>
            <person name="Spormann A.M."/>
            <person name="Op Den Camp H."/>
            <person name="Overmann J."/>
            <person name="Amann R."/>
            <person name="Jetten M.S.M."/>
            <person name="Mascher T."/>
            <person name="Medema M.H."/>
            <person name="Devos D.P."/>
            <person name="Kaster A.-K."/>
            <person name="Ovreas L."/>
            <person name="Rohde M."/>
            <person name="Galperin M.Y."/>
            <person name="Jogler C."/>
        </authorList>
    </citation>
    <scope>NUCLEOTIDE SEQUENCE [LARGE SCALE GENOMIC DNA]</scope>
    <source>
        <strain evidence="3 4">Poly51</strain>
    </source>
</reference>
<dbReference type="OrthoDB" id="428577at2"/>